<protein>
    <submittedName>
        <fullName evidence="2">Uncharacterized protein</fullName>
    </submittedName>
</protein>
<comment type="caution">
    <text evidence="2">The sequence shown here is derived from an EMBL/GenBank/DDBJ whole genome shotgun (WGS) entry which is preliminary data.</text>
</comment>
<keyword evidence="3" id="KW-1185">Reference proteome</keyword>
<dbReference type="Proteomes" id="UP001165060">
    <property type="component" value="Unassembled WGS sequence"/>
</dbReference>
<feature type="compositionally biased region" description="Basic and acidic residues" evidence="1">
    <location>
        <begin position="268"/>
        <end position="278"/>
    </location>
</feature>
<reference evidence="2 3" key="1">
    <citation type="journal article" date="2023" name="Commun. Biol.">
        <title>Genome analysis of Parmales, the sister group of diatoms, reveals the evolutionary specialization of diatoms from phago-mixotrophs to photoautotrophs.</title>
        <authorList>
            <person name="Ban H."/>
            <person name="Sato S."/>
            <person name="Yoshikawa S."/>
            <person name="Yamada K."/>
            <person name="Nakamura Y."/>
            <person name="Ichinomiya M."/>
            <person name="Sato N."/>
            <person name="Blanc-Mathieu R."/>
            <person name="Endo H."/>
            <person name="Kuwata A."/>
            <person name="Ogata H."/>
        </authorList>
    </citation>
    <scope>NUCLEOTIDE SEQUENCE [LARGE SCALE GENOMIC DNA]</scope>
</reference>
<gene>
    <name evidence="2" type="ORF">TeGR_g6664</name>
</gene>
<evidence type="ECO:0000313" key="2">
    <source>
        <dbReference type="EMBL" id="GMI36860.1"/>
    </source>
</evidence>
<proteinExistence type="predicted"/>
<feature type="region of interest" description="Disordered" evidence="1">
    <location>
        <begin position="232"/>
        <end position="278"/>
    </location>
</feature>
<accession>A0ABQ6N0T7</accession>
<evidence type="ECO:0000313" key="3">
    <source>
        <dbReference type="Proteomes" id="UP001165060"/>
    </source>
</evidence>
<feature type="compositionally biased region" description="Gly residues" evidence="1">
    <location>
        <begin position="242"/>
        <end position="253"/>
    </location>
</feature>
<organism evidence="2 3">
    <name type="scientific">Tetraparma gracilis</name>
    <dbReference type="NCBI Taxonomy" id="2962635"/>
    <lineage>
        <taxon>Eukaryota</taxon>
        <taxon>Sar</taxon>
        <taxon>Stramenopiles</taxon>
        <taxon>Ochrophyta</taxon>
        <taxon>Bolidophyceae</taxon>
        <taxon>Parmales</taxon>
        <taxon>Triparmaceae</taxon>
        <taxon>Tetraparma</taxon>
    </lineage>
</organism>
<evidence type="ECO:0000256" key="1">
    <source>
        <dbReference type="SAM" id="MobiDB-lite"/>
    </source>
</evidence>
<sequence>MDHSHSSLPSHSHLLEQVRKMNDMASTTKEPEPAFDFYDSSQMDDFSSSIEDLMYLITTCKAESSSTKTSLRKTKSLAKLKATQSQRLLMNKPSQHPQQWDRSIHVSASLLKSLRAPIDGDASHSLYSPFRDLPRTKEAQAALAKETLASFKPGEIGTMFGEPPIDSCAESFQEMLERHLTSTLERVKREYEGMPWATVAISELKGGVGRDLAALEERLRRVQGAMSVGKKRLPPIDRRAAPGGGGGGESGGLGEEREPEMEQLADTWEERQGEMQMM</sequence>
<dbReference type="EMBL" id="BRYB01000750">
    <property type="protein sequence ID" value="GMI36860.1"/>
    <property type="molecule type" value="Genomic_DNA"/>
</dbReference>
<name>A0ABQ6N0T7_9STRA</name>